<dbReference type="InterPro" id="IPR036390">
    <property type="entry name" value="WH_DNA-bd_sf"/>
</dbReference>
<dbReference type="PANTHER" id="PTHR33164:SF57">
    <property type="entry name" value="MARR-FAMILY TRANSCRIPTIONAL REGULATOR"/>
    <property type="match status" value="1"/>
</dbReference>
<dbReference type="Pfam" id="PF12802">
    <property type="entry name" value="MarR_2"/>
    <property type="match status" value="1"/>
</dbReference>
<dbReference type="Gene3D" id="1.10.10.10">
    <property type="entry name" value="Winged helix-like DNA-binding domain superfamily/Winged helix DNA-binding domain"/>
    <property type="match status" value="1"/>
</dbReference>
<sequence>MTEVKEVLPELMAGLFARIRAELADLPMDGLRFSHVRVLGGVPEEGASVTAIAEQIGMTKQGCGQFVAQLTASGHLVAVADPTDRRVRLVRRTPEGDAFVARVVAATAVVEERFAEEVGPRRYASFRRVLDELVADPR</sequence>
<evidence type="ECO:0000313" key="2">
    <source>
        <dbReference type="EMBL" id="MBM6400508.1"/>
    </source>
</evidence>
<dbReference type="SMART" id="SM00347">
    <property type="entry name" value="HTH_MARR"/>
    <property type="match status" value="1"/>
</dbReference>
<proteinExistence type="predicted"/>
<organism evidence="2 3">
    <name type="scientific">Phycicoccus sonneratiae</name>
    <dbReference type="NCBI Taxonomy" id="2807628"/>
    <lineage>
        <taxon>Bacteria</taxon>
        <taxon>Bacillati</taxon>
        <taxon>Actinomycetota</taxon>
        <taxon>Actinomycetes</taxon>
        <taxon>Micrococcales</taxon>
        <taxon>Intrasporangiaceae</taxon>
        <taxon>Phycicoccus</taxon>
    </lineage>
</organism>
<evidence type="ECO:0000313" key="3">
    <source>
        <dbReference type="Proteomes" id="UP001430172"/>
    </source>
</evidence>
<reference evidence="2" key="1">
    <citation type="submission" date="2021-02" db="EMBL/GenBank/DDBJ databases">
        <title>Phycicoccus sp. MQZ13P-5T, whole genome shotgun sequence.</title>
        <authorList>
            <person name="Tuo L."/>
        </authorList>
    </citation>
    <scope>NUCLEOTIDE SEQUENCE</scope>
    <source>
        <strain evidence="2">MQZ13P-5</strain>
    </source>
</reference>
<protein>
    <submittedName>
        <fullName evidence="2">MarR family transcriptional regulator</fullName>
    </submittedName>
</protein>
<dbReference type="EMBL" id="JAFDVD010000008">
    <property type="protein sequence ID" value="MBM6400508.1"/>
    <property type="molecule type" value="Genomic_DNA"/>
</dbReference>
<keyword evidence="3" id="KW-1185">Reference proteome</keyword>
<dbReference type="Proteomes" id="UP001430172">
    <property type="component" value="Unassembled WGS sequence"/>
</dbReference>
<accession>A0ABS2CL05</accession>
<comment type="caution">
    <text evidence="2">The sequence shown here is derived from an EMBL/GenBank/DDBJ whole genome shotgun (WGS) entry which is preliminary data.</text>
</comment>
<gene>
    <name evidence="2" type="ORF">JQN70_08950</name>
</gene>
<dbReference type="InterPro" id="IPR036388">
    <property type="entry name" value="WH-like_DNA-bd_sf"/>
</dbReference>
<feature type="domain" description="HTH marR-type" evidence="1">
    <location>
        <begin position="1"/>
        <end position="135"/>
    </location>
</feature>
<dbReference type="PANTHER" id="PTHR33164">
    <property type="entry name" value="TRANSCRIPTIONAL REGULATOR, MARR FAMILY"/>
    <property type="match status" value="1"/>
</dbReference>
<dbReference type="InterPro" id="IPR039422">
    <property type="entry name" value="MarR/SlyA-like"/>
</dbReference>
<name>A0ABS2CL05_9MICO</name>
<evidence type="ECO:0000259" key="1">
    <source>
        <dbReference type="PROSITE" id="PS50995"/>
    </source>
</evidence>
<dbReference type="SUPFAM" id="SSF46785">
    <property type="entry name" value="Winged helix' DNA-binding domain"/>
    <property type="match status" value="1"/>
</dbReference>
<dbReference type="InterPro" id="IPR000835">
    <property type="entry name" value="HTH_MarR-typ"/>
</dbReference>
<dbReference type="RefSeq" id="WP_204130962.1">
    <property type="nucleotide sequence ID" value="NZ_JAFDVD010000008.1"/>
</dbReference>
<dbReference type="PROSITE" id="PS50995">
    <property type="entry name" value="HTH_MARR_2"/>
    <property type="match status" value="1"/>
</dbReference>